<proteinExistence type="predicted"/>
<sequence>MSKLYDLIHKIDLIHFRNFKIEFFSDKLKQREFYFFSKVPIQ</sequence>
<organism evidence="1 2">
    <name type="scientific">Leptospira noguchii serovar Autumnalis str. ZUN142</name>
    <dbReference type="NCBI Taxonomy" id="1085540"/>
    <lineage>
        <taxon>Bacteria</taxon>
        <taxon>Pseudomonadati</taxon>
        <taxon>Spirochaetota</taxon>
        <taxon>Spirochaetia</taxon>
        <taxon>Leptospirales</taxon>
        <taxon>Leptospiraceae</taxon>
        <taxon>Leptospira</taxon>
    </lineage>
</organism>
<dbReference type="Proteomes" id="UP000012153">
    <property type="component" value="Unassembled WGS sequence"/>
</dbReference>
<dbReference type="EMBL" id="AHOP02000015">
    <property type="protein sequence ID" value="EMO42229.1"/>
    <property type="molecule type" value="Genomic_DNA"/>
</dbReference>
<name>M6UMF0_9LEPT</name>
<comment type="caution">
    <text evidence="1">The sequence shown here is derived from an EMBL/GenBank/DDBJ whole genome shotgun (WGS) entry which is preliminary data.</text>
</comment>
<reference evidence="1 2" key="1">
    <citation type="submission" date="2013-01" db="EMBL/GenBank/DDBJ databases">
        <authorList>
            <person name="Harkins D.M."/>
            <person name="Durkin A.S."/>
            <person name="Brinkac L.M."/>
            <person name="Haft D.H."/>
            <person name="Selengut J.D."/>
            <person name="Sanka R."/>
            <person name="DePew J."/>
            <person name="Purushe J."/>
            <person name="Matthias M.A."/>
            <person name="Vinetz J.M."/>
            <person name="Sutton G.G."/>
            <person name="Nierman W.C."/>
            <person name="Fouts D.E."/>
        </authorList>
    </citation>
    <scope>NUCLEOTIDE SEQUENCE [LARGE SCALE GENOMIC DNA]</scope>
    <source>
        <strain evidence="1 2">ZUN142</strain>
    </source>
</reference>
<evidence type="ECO:0000313" key="1">
    <source>
        <dbReference type="EMBL" id="EMO42229.1"/>
    </source>
</evidence>
<dbReference type="AlphaFoldDB" id="M6UMF0"/>
<evidence type="ECO:0000313" key="2">
    <source>
        <dbReference type="Proteomes" id="UP000012153"/>
    </source>
</evidence>
<accession>M6UMF0</accession>
<protein>
    <submittedName>
        <fullName evidence="1">Uncharacterized protein</fullName>
    </submittedName>
</protein>
<gene>
    <name evidence="1" type="ORF">LEP1GSC186_0445</name>
</gene>